<protein>
    <submittedName>
        <fullName evidence="8">Calx-beta domain-containing protein</fullName>
    </submittedName>
</protein>
<dbReference type="PATRIC" id="fig|1618634.3.peg.43"/>
<feature type="domain" description="Calx-beta" evidence="7">
    <location>
        <begin position="1042"/>
        <end position="1142"/>
    </location>
</feature>
<keyword evidence="2" id="KW-0677">Repeat</keyword>
<dbReference type="Gene3D" id="2.170.16.10">
    <property type="entry name" value="Hedgehog/Intein (Hint) domain"/>
    <property type="match status" value="1"/>
</dbReference>
<feature type="compositionally biased region" description="Low complexity" evidence="5">
    <location>
        <begin position="1171"/>
        <end position="1182"/>
    </location>
</feature>
<feature type="region of interest" description="Disordered" evidence="5">
    <location>
        <begin position="1031"/>
        <end position="1053"/>
    </location>
</feature>
<feature type="domain" description="Calx-beta" evidence="7">
    <location>
        <begin position="1268"/>
        <end position="1366"/>
    </location>
</feature>
<comment type="caution">
    <text evidence="8">The sequence shown here is derived from an EMBL/GenBank/DDBJ whole genome shotgun (WGS) entry which is preliminary data.</text>
</comment>
<dbReference type="InterPro" id="IPR051171">
    <property type="entry name" value="CaCA"/>
</dbReference>
<feature type="compositionally biased region" description="Low complexity" evidence="5">
    <location>
        <begin position="1039"/>
        <end position="1053"/>
    </location>
</feature>
<feature type="non-terminal residue" evidence="8">
    <location>
        <position position="1431"/>
    </location>
</feature>
<dbReference type="GO" id="GO:0007154">
    <property type="term" value="P:cell communication"/>
    <property type="evidence" value="ECO:0007669"/>
    <property type="project" value="InterPro"/>
</dbReference>
<evidence type="ECO:0000256" key="6">
    <source>
        <dbReference type="SAM" id="SignalP"/>
    </source>
</evidence>
<evidence type="ECO:0000256" key="4">
    <source>
        <dbReference type="ARBA" id="ARBA00023065"/>
    </source>
</evidence>
<keyword evidence="1 6" id="KW-0732">Signal</keyword>
<dbReference type="Pfam" id="PF03160">
    <property type="entry name" value="Calx-beta"/>
    <property type="match status" value="2"/>
</dbReference>
<dbReference type="PROSITE" id="PS50818">
    <property type="entry name" value="INTEIN_C_TER"/>
    <property type="match status" value="1"/>
</dbReference>
<evidence type="ECO:0000259" key="7">
    <source>
        <dbReference type="SMART" id="SM00237"/>
    </source>
</evidence>
<dbReference type="SUPFAM" id="SSF51294">
    <property type="entry name" value="Hedgehog/intein (Hint) domain"/>
    <property type="match status" value="1"/>
</dbReference>
<feature type="signal peptide" evidence="6">
    <location>
        <begin position="1"/>
        <end position="28"/>
    </location>
</feature>
<sequence>MRFNQIRLLFIFCLLTATFFCLVSSASATESSSHSAWLSVTTNTGNISLSDLQTQQTVLGYDLTTQKYFWNTVNDIEKETQTGTFYLINDNTLLFGNQSIVANGNVTHVKLLELGDELYNQYGEAITIISLIPIEGTYDFYKLSINNNHTYFLDGILVHNASRYWVGGTGSWNGTDTTYWSESTGGISGASVPTSADDVFFDANSGAGTTTIATVTATCDDLIFTGFTGTFANSSQELHIYGSFTGAATMTYSFGNRIYFKATTTGKTITSAGTAPTTFTADFIGVGGGWTLQDNWVAGAGTFRHTSGSLDTNGKSITTSGFYSTGSNVRSLILGNSTINTGIFSFSGATNLTFDAGISSIINVYQFTGGSQTFNTVQMAGSSGETYINDGNNVFANLTKTGSAFLYISGDQTITDTLTITGTSATSRLLVRNTATTTTYSTTPVTLTAANVSITNTDFLYITGAGAANWDISAGSTGDCGNNTGMTLTTPDDLYWVDVDGGSWNTTASWSISSGGASGARVPLCQDDVYIDANSITSGSRTITANMTRLGKNIDFSAVANTPTINLSGHIFGSLTFGNDVTLSGNTALYFDNYENTSITSSGETFSQPIYIFTKPGVTLSLIDELLMSNQIYHYYGTFDANNQNITTTIFGEYLSGTRVLNMGSGTWTLSGTGTVWNMSGTTNLTLNTNISTIKLTNNSVTDKTFAGGTQTYYNFWNATGSTGIVTVSGTNVFNDFKIDAGREVNFTASTNQTVTTFTATGIAESGIILHSTSSTTKATLTKSGAGVISSDYLTINDLTGSPASRWYAGANSTDGLDNSGWVFTVVPQPTVTIAVNNASISETGGTSTVTATLGSYYTSDVTINLAYTGTATLTDDYTRTGTSIVISPNSLTGTVTIGTVGDVLDEDNETVIVDIDSVTNGTESGTQQQTVTITDDDESPTVSIAVDTATIAEAAAVSTITATLSTISGRSVTVNLGYTGTATGTGTDYTASSASIVITAGNLTNTATITAVQDTLDEVDETVIVDVSSVTNGTESGTQQQTVTITDDDTPPTIQFTSTTGSGSEGTTPANLELSLSTASSKEITVDYAVTGGTATGLGVDYTLASGTATVTAGATTTNIAVTVVNDIMDEDSETIIVTISNPTNSSLTANTAETYTITDNDAPPTIQFTSTTGSGSEGTTPANLELSLSTASSKEITVDYAVTGGIATGSGTDYTLVSGTATITAGSTTTNIAVTVVNDTMDEANETIVVTISNPTNSALGANTAETYTITDNDAAPNVTLSTSGSTVAENGDNLTITATLAAISALDATINLSFSGTATADTDYVVSAASISITAGNTTGTITINPSTDTGDEATETILVDISSVTNATEATAQQVSINLTNQDVNAPVVSLTALAPDPHGDTSPTITGTVTDGIGLISAVQYQMDST</sequence>
<dbReference type="InterPro" id="IPR036844">
    <property type="entry name" value="Hint_dom_sf"/>
</dbReference>
<evidence type="ECO:0000313" key="8">
    <source>
        <dbReference type="EMBL" id="KKR15430.1"/>
    </source>
</evidence>
<dbReference type="SMART" id="SM00237">
    <property type="entry name" value="Calx_beta"/>
    <property type="match status" value="3"/>
</dbReference>
<keyword evidence="4" id="KW-0813">Transport</keyword>
<organism evidence="8 9">
    <name type="scientific">Candidatus Falkowbacteria bacterium GW2011_GWA2_39_24</name>
    <dbReference type="NCBI Taxonomy" id="1618634"/>
    <lineage>
        <taxon>Bacteria</taxon>
        <taxon>Candidatus Falkowiibacteriota</taxon>
    </lineage>
</organism>
<dbReference type="GO" id="GO:0016020">
    <property type="term" value="C:membrane"/>
    <property type="evidence" value="ECO:0007669"/>
    <property type="project" value="InterPro"/>
</dbReference>
<dbReference type="EMBL" id="LBWS01000002">
    <property type="protein sequence ID" value="KKR15430.1"/>
    <property type="molecule type" value="Genomic_DNA"/>
</dbReference>
<accession>A0A0G0QYP9</accession>
<feature type="chain" id="PRO_5002534153" evidence="6">
    <location>
        <begin position="29"/>
        <end position="1431"/>
    </location>
</feature>
<evidence type="ECO:0000313" key="9">
    <source>
        <dbReference type="Proteomes" id="UP000034048"/>
    </source>
</evidence>
<dbReference type="PANTHER" id="PTHR11878:SF65">
    <property type="entry name" value="NA_CA-EXCHANGE PROTEIN, ISOFORM G"/>
    <property type="match status" value="1"/>
</dbReference>
<proteinExistence type="predicted"/>
<feature type="region of interest" description="Disordered" evidence="5">
    <location>
        <begin position="1161"/>
        <end position="1183"/>
    </location>
</feature>
<evidence type="ECO:0000256" key="2">
    <source>
        <dbReference type="ARBA" id="ARBA00022737"/>
    </source>
</evidence>
<keyword evidence="3" id="KW-0106">Calcium</keyword>
<dbReference type="Gene3D" id="2.60.40.2030">
    <property type="match status" value="5"/>
</dbReference>
<evidence type="ECO:0000256" key="5">
    <source>
        <dbReference type="SAM" id="MobiDB-lite"/>
    </source>
</evidence>
<dbReference type="PANTHER" id="PTHR11878">
    <property type="entry name" value="SODIUM/CALCIUM EXCHANGER"/>
    <property type="match status" value="1"/>
</dbReference>
<dbReference type="SUPFAM" id="SSF141072">
    <property type="entry name" value="CalX-like"/>
    <property type="match status" value="5"/>
</dbReference>
<evidence type="ECO:0000256" key="3">
    <source>
        <dbReference type="ARBA" id="ARBA00022837"/>
    </source>
</evidence>
<dbReference type="InterPro" id="IPR003644">
    <property type="entry name" value="Calx_beta"/>
</dbReference>
<dbReference type="InterPro" id="IPR038081">
    <property type="entry name" value="CalX-like_sf"/>
</dbReference>
<keyword evidence="4" id="KW-0406">Ion transport</keyword>
<dbReference type="Proteomes" id="UP000034048">
    <property type="component" value="Unassembled WGS sequence"/>
</dbReference>
<dbReference type="InterPro" id="IPR030934">
    <property type="entry name" value="Intein_C"/>
</dbReference>
<feature type="domain" description="Calx-beta" evidence="7">
    <location>
        <begin position="1155"/>
        <end position="1255"/>
    </location>
</feature>
<dbReference type="GO" id="GO:0030001">
    <property type="term" value="P:metal ion transport"/>
    <property type="evidence" value="ECO:0007669"/>
    <property type="project" value="TreeGrafter"/>
</dbReference>
<gene>
    <name evidence="8" type="ORF">UT42_C0002G0011</name>
</gene>
<evidence type="ECO:0000256" key="1">
    <source>
        <dbReference type="ARBA" id="ARBA00022729"/>
    </source>
</evidence>
<reference evidence="8 9" key="1">
    <citation type="journal article" date="2015" name="Nature">
        <title>rRNA introns, odd ribosomes, and small enigmatic genomes across a large radiation of phyla.</title>
        <authorList>
            <person name="Brown C.T."/>
            <person name="Hug L.A."/>
            <person name="Thomas B.C."/>
            <person name="Sharon I."/>
            <person name="Castelle C.J."/>
            <person name="Singh A."/>
            <person name="Wilkins M.J."/>
            <person name="Williams K.H."/>
            <person name="Banfield J.F."/>
        </authorList>
    </citation>
    <scope>NUCLEOTIDE SEQUENCE [LARGE SCALE GENOMIC DNA]</scope>
</reference>
<name>A0A0G0QYP9_9BACT</name>